<dbReference type="Gene3D" id="1.20.1260.10">
    <property type="match status" value="1"/>
</dbReference>
<proteinExistence type="predicted"/>
<dbReference type="RefSeq" id="WP_146472075.1">
    <property type="nucleotide sequence ID" value="NZ_BNCF01000002.1"/>
</dbReference>
<dbReference type="InterPro" id="IPR012347">
    <property type="entry name" value="Ferritin-like"/>
</dbReference>
<dbReference type="AlphaFoldDB" id="A0A918YW96"/>
<comment type="caution">
    <text evidence="1">The sequence shown here is derived from an EMBL/GenBank/DDBJ whole genome shotgun (WGS) entry which is preliminary data.</text>
</comment>
<dbReference type="Proteomes" id="UP000636453">
    <property type="component" value="Unassembled WGS sequence"/>
</dbReference>
<accession>A0A918YW96</accession>
<evidence type="ECO:0000313" key="1">
    <source>
        <dbReference type="EMBL" id="GHE27449.1"/>
    </source>
</evidence>
<sequence>MHQRDITLGSNRTGMKASPIDAGELMEAMELQDQLRTSTHEAGAGIDADTLRSDYRAEAEPVGSVPPPTNLRGMFGSAAQALAGNKLHVLLDKLGERAAYERSGTRLYDAAILKMSSETALPKGMTLAALQEIRDEEAAHFAMLSDAIEKLGGDPTTQTPCADVTGVQSMGLFQVMSDPRTTVAQALQTLLSAELIDVASWELLIQLIEGFGQDELAERFAAALAAENRHEATVRGWLATALEESAHLGGSE</sequence>
<gene>
    <name evidence="1" type="ORF">GCM10007167_06090</name>
</gene>
<name>A0A918YW96_9GAMM</name>
<protein>
    <recommendedName>
        <fullName evidence="3">Ferritin-like domain-containing protein</fullName>
    </recommendedName>
</protein>
<dbReference type="OrthoDB" id="5291582at2"/>
<dbReference type="InterPro" id="IPR009078">
    <property type="entry name" value="Ferritin-like_SF"/>
</dbReference>
<reference evidence="1" key="2">
    <citation type="submission" date="2020-09" db="EMBL/GenBank/DDBJ databases">
        <authorList>
            <person name="Sun Q."/>
            <person name="Kim S."/>
        </authorList>
    </citation>
    <scope>NUCLEOTIDE SEQUENCE</scope>
    <source>
        <strain evidence="1">KCTC 32020</strain>
    </source>
</reference>
<dbReference type="Pfam" id="PF13668">
    <property type="entry name" value="Ferritin_2"/>
    <property type="match status" value="1"/>
</dbReference>
<organism evidence="1 2">
    <name type="scientific">Vulcaniibacterium thermophilum</name>
    <dbReference type="NCBI Taxonomy" id="1169913"/>
    <lineage>
        <taxon>Bacteria</taxon>
        <taxon>Pseudomonadati</taxon>
        <taxon>Pseudomonadota</taxon>
        <taxon>Gammaproteobacteria</taxon>
        <taxon>Lysobacterales</taxon>
        <taxon>Lysobacteraceae</taxon>
        <taxon>Vulcaniibacterium</taxon>
    </lineage>
</organism>
<evidence type="ECO:0000313" key="2">
    <source>
        <dbReference type="Proteomes" id="UP000636453"/>
    </source>
</evidence>
<evidence type="ECO:0008006" key="3">
    <source>
        <dbReference type="Google" id="ProtNLM"/>
    </source>
</evidence>
<keyword evidence="2" id="KW-1185">Reference proteome</keyword>
<reference evidence="1" key="1">
    <citation type="journal article" date="2014" name="Int. J. Syst. Evol. Microbiol.">
        <title>Complete genome sequence of Corynebacterium casei LMG S-19264T (=DSM 44701T), isolated from a smear-ripened cheese.</title>
        <authorList>
            <consortium name="US DOE Joint Genome Institute (JGI-PGF)"/>
            <person name="Walter F."/>
            <person name="Albersmeier A."/>
            <person name="Kalinowski J."/>
            <person name="Ruckert C."/>
        </authorList>
    </citation>
    <scope>NUCLEOTIDE SEQUENCE</scope>
    <source>
        <strain evidence="1">KCTC 32020</strain>
    </source>
</reference>
<dbReference type="SUPFAM" id="SSF47240">
    <property type="entry name" value="Ferritin-like"/>
    <property type="match status" value="1"/>
</dbReference>
<dbReference type="EMBL" id="BNCF01000002">
    <property type="protein sequence ID" value="GHE27449.1"/>
    <property type="molecule type" value="Genomic_DNA"/>
</dbReference>
<dbReference type="CDD" id="cd00657">
    <property type="entry name" value="Ferritin_like"/>
    <property type="match status" value="1"/>
</dbReference>